<protein>
    <submittedName>
        <fullName evidence="2">MOSC domain-containing protein</fullName>
    </submittedName>
</protein>
<dbReference type="RefSeq" id="WP_380799955.1">
    <property type="nucleotide sequence ID" value="NZ_JBHUIV010000004.1"/>
</dbReference>
<evidence type="ECO:0000259" key="1">
    <source>
        <dbReference type="PROSITE" id="PS51340"/>
    </source>
</evidence>
<dbReference type="InterPro" id="IPR005302">
    <property type="entry name" value="MoCF_Sase_C"/>
</dbReference>
<dbReference type="SUPFAM" id="SSF141673">
    <property type="entry name" value="MOSC N-terminal domain-like"/>
    <property type="match status" value="1"/>
</dbReference>
<dbReference type="PANTHER" id="PTHR14237">
    <property type="entry name" value="MOLYBDOPTERIN COFACTOR SULFURASE MOSC"/>
    <property type="match status" value="1"/>
</dbReference>
<dbReference type="PROSITE" id="PS51340">
    <property type="entry name" value="MOSC"/>
    <property type="match status" value="1"/>
</dbReference>
<gene>
    <name evidence="2" type="ORF">ACFSKV_01965</name>
</gene>
<dbReference type="Proteomes" id="UP001597414">
    <property type="component" value="Unassembled WGS sequence"/>
</dbReference>
<reference evidence="3" key="1">
    <citation type="journal article" date="2019" name="Int. J. Syst. Evol. Microbiol.">
        <title>The Global Catalogue of Microorganisms (GCM) 10K type strain sequencing project: providing services to taxonomists for standard genome sequencing and annotation.</title>
        <authorList>
            <consortium name="The Broad Institute Genomics Platform"/>
            <consortium name="The Broad Institute Genome Sequencing Center for Infectious Disease"/>
            <person name="Wu L."/>
            <person name="Ma J."/>
        </authorList>
    </citation>
    <scope>NUCLEOTIDE SEQUENCE [LARGE SCALE GENOMIC DNA]</scope>
    <source>
        <strain evidence="3">KCTC 19812</strain>
    </source>
</reference>
<accession>A0ABW5B497</accession>
<dbReference type="InterPro" id="IPR005303">
    <property type="entry name" value="MOCOS_middle"/>
</dbReference>
<dbReference type="PANTHER" id="PTHR14237:SF19">
    <property type="entry name" value="MITOCHONDRIAL AMIDOXIME REDUCING COMPONENT 1"/>
    <property type="match status" value="1"/>
</dbReference>
<dbReference type="Pfam" id="PF03473">
    <property type="entry name" value="MOSC"/>
    <property type="match status" value="1"/>
</dbReference>
<comment type="caution">
    <text evidence="2">The sequence shown here is derived from an EMBL/GenBank/DDBJ whole genome shotgun (WGS) entry which is preliminary data.</text>
</comment>
<dbReference type="InterPro" id="IPR011037">
    <property type="entry name" value="Pyrv_Knase-like_insert_dom_sf"/>
</dbReference>
<dbReference type="EMBL" id="JBHUIV010000004">
    <property type="protein sequence ID" value="MFD2200314.1"/>
    <property type="molecule type" value="Genomic_DNA"/>
</dbReference>
<proteinExistence type="predicted"/>
<evidence type="ECO:0000313" key="3">
    <source>
        <dbReference type="Proteomes" id="UP001597414"/>
    </source>
</evidence>
<name>A0ABW5B497_9BACT</name>
<organism evidence="2 3">
    <name type="scientific">Shivajiella indica</name>
    <dbReference type="NCBI Taxonomy" id="872115"/>
    <lineage>
        <taxon>Bacteria</taxon>
        <taxon>Pseudomonadati</taxon>
        <taxon>Bacteroidota</taxon>
        <taxon>Cytophagia</taxon>
        <taxon>Cytophagales</taxon>
        <taxon>Cyclobacteriaceae</taxon>
        <taxon>Shivajiella</taxon>
    </lineage>
</organism>
<evidence type="ECO:0000313" key="2">
    <source>
        <dbReference type="EMBL" id="MFD2200314.1"/>
    </source>
</evidence>
<keyword evidence="3" id="KW-1185">Reference proteome</keyword>
<dbReference type="Pfam" id="PF03476">
    <property type="entry name" value="MOSC_N"/>
    <property type="match status" value="1"/>
</dbReference>
<sequence length="264" mass="30166">MTLQDIYIYPIKSLGGIRLDSGVLEERGFRHDRRWMLVDKEGNFLSQRTFPGMAMLQVNLLEEGLMVFHKSNPENKVQIPIEPLSDQLISVKIWEDEVLGQVVSPLVNLWFSEILKQECVLVKMPQSTQRKIKPKYAVKGESVSFADGMPYLLIGQSSLDDLNKRLEEPVGMDRFRPNLVFAGGNPFEEDHWQKIQIGHAKFKITKPCARCVMTTVNQQTAEKSKEPLKTLATYRTFSNNVMFGQNILLLEGELVRVGDKLNEI</sequence>
<feature type="domain" description="MOSC" evidence="1">
    <location>
        <begin position="124"/>
        <end position="264"/>
    </location>
</feature>
<dbReference type="SUPFAM" id="SSF50800">
    <property type="entry name" value="PK beta-barrel domain-like"/>
    <property type="match status" value="1"/>
</dbReference>